<organism evidence="2">
    <name type="scientific">termite gut metagenome</name>
    <dbReference type="NCBI Taxonomy" id="433724"/>
    <lineage>
        <taxon>unclassified sequences</taxon>
        <taxon>metagenomes</taxon>
        <taxon>organismal metagenomes</taxon>
    </lineage>
</organism>
<evidence type="ECO:0000259" key="1">
    <source>
        <dbReference type="Pfam" id="PF14289"/>
    </source>
</evidence>
<accession>A0A5J4RPS5</accession>
<gene>
    <name evidence="2" type="ORF">EZS27_016111</name>
</gene>
<dbReference type="AlphaFoldDB" id="A0A5J4RPS5"/>
<dbReference type="EMBL" id="SNRY01000870">
    <property type="protein sequence ID" value="KAA6335678.1"/>
    <property type="molecule type" value="Genomic_DNA"/>
</dbReference>
<comment type="caution">
    <text evidence="2">The sequence shown here is derived from an EMBL/GenBank/DDBJ whole genome shotgun (WGS) entry which is preliminary data.</text>
</comment>
<feature type="domain" description="DUF4369" evidence="1">
    <location>
        <begin position="22"/>
        <end position="79"/>
    </location>
</feature>
<name>A0A5J4RPS5_9ZZZZ</name>
<protein>
    <recommendedName>
        <fullName evidence="1">DUF4369 domain-containing protein</fullName>
    </recommendedName>
</protein>
<evidence type="ECO:0000313" key="2">
    <source>
        <dbReference type="EMBL" id="KAA6335678.1"/>
    </source>
</evidence>
<dbReference type="InterPro" id="IPR025380">
    <property type="entry name" value="DUF4369"/>
</dbReference>
<sequence length="135" mass="16099">MKLPSILFFLLIACDSTMQSYEILGHLLNEQYYGEYVYLVPFKKDARKNIDSTLIKNGLFIFKGKIKEPEMYIIRMRSDLPMQELLIVKEADENSRNMYREQLRELFQKRNEYNQDFATLHANTIIGDFVKQIME</sequence>
<dbReference type="Pfam" id="PF14289">
    <property type="entry name" value="DUF4369"/>
    <property type="match status" value="1"/>
</dbReference>
<reference evidence="2" key="1">
    <citation type="submission" date="2019-03" db="EMBL/GenBank/DDBJ databases">
        <title>Single cell metagenomics reveals metabolic interactions within the superorganism composed of flagellate Streblomastix strix and complex community of Bacteroidetes bacteria on its surface.</title>
        <authorList>
            <person name="Treitli S.C."/>
            <person name="Kolisko M."/>
            <person name="Husnik F."/>
            <person name="Keeling P."/>
            <person name="Hampl V."/>
        </authorList>
    </citation>
    <scope>NUCLEOTIDE SEQUENCE</scope>
    <source>
        <strain evidence="2">STM</strain>
    </source>
</reference>
<proteinExistence type="predicted"/>